<sequence>MTDQKYETVNFDVRLSNSSQMDLQCFLLSVGSSSRSSLKLFISKSRKNKSLGRTNWGTKIAISPWTDGVSL</sequence>
<gene>
    <name evidence="1" type="ORF">ANTHELSMS3_04997</name>
</gene>
<geneLocation type="plasmid" evidence="2">
    <name>psms3-1</name>
</geneLocation>
<keyword evidence="1" id="KW-0614">Plasmid</keyword>
<dbReference type="KEGG" id="aht:ANTHELSMS3_04997"/>
<name>A0A222EB60_9RHOB</name>
<accession>A0A222EB60</accession>
<reference evidence="1 2" key="1">
    <citation type="submission" date="2017-07" db="EMBL/GenBank/DDBJ databases">
        <title>Genome Sequence of Antarctobacter heliothermus Strain SMS3 Isolated from a culture of the Diatom Skeletonema marinoi.</title>
        <authorList>
            <person name="Topel M."/>
            <person name="Pinder M.I.M."/>
            <person name="Johansson O.N."/>
            <person name="Kourtchenko O."/>
            <person name="Godhe A."/>
            <person name="Clarke A.K."/>
        </authorList>
    </citation>
    <scope>NUCLEOTIDE SEQUENCE [LARGE SCALE GENOMIC DNA]</scope>
    <source>
        <strain evidence="1 2">SMS3</strain>
        <plasmid evidence="2">Plasmid psms3-1</plasmid>
    </source>
</reference>
<protein>
    <submittedName>
        <fullName evidence="1">Uncharacterized protein</fullName>
    </submittedName>
</protein>
<dbReference type="AlphaFoldDB" id="A0A222EB60"/>
<dbReference type="EMBL" id="CP022541">
    <property type="protein sequence ID" value="ASP23382.1"/>
    <property type="molecule type" value="Genomic_DNA"/>
</dbReference>
<proteinExistence type="predicted"/>
<organism evidence="1 2">
    <name type="scientific">Antarctobacter heliothermus</name>
    <dbReference type="NCBI Taxonomy" id="74033"/>
    <lineage>
        <taxon>Bacteria</taxon>
        <taxon>Pseudomonadati</taxon>
        <taxon>Pseudomonadota</taxon>
        <taxon>Alphaproteobacteria</taxon>
        <taxon>Rhodobacterales</taxon>
        <taxon>Roseobacteraceae</taxon>
        <taxon>Antarctobacter</taxon>
    </lineage>
</organism>
<keyword evidence="2" id="KW-1185">Reference proteome</keyword>
<evidence type="ECO:0000313" key="1">
    <source>
        <dbReference type="EMBL" id="ASP23382.1"/>
    </source>
</evidence>
<evidence type="ECO:0000313" key="2">
    <source>
        <dbReference type="Proteomes" id="UP000203589"/>
    </source>
</evidence>
<dbReference type="Proteomes" id="UP000203589">
    <property type="component" value="Plasmid pSMS3-1"/>
</dbReference>